<protein>
    <recommendedName>
        <fullName evidence="3">Guanylate cyclase domain-containing protein</fullName>
    </recommendedName>
</protein>
<dbReference type="PROSITE" id="PS50125">
    <property type="entry name" value="GUANYLATE_CYCLASE_2"/>
    <property type="match status" value="1"/>
</dbReference>
<feature type="transmembrane region" description="Helical" evidence="2">
    <location>
        <begin position="297"/>
        <end position="324"/>
    </location>
</feature>
<evidence type="ECO:0000256" key="2">
    <source>
        <dbReference type="SAM" id="Phobius"/>
    </source>
</evidence>
<dbReference type="AlphaFoldDB" id="A0AAW1RN69"/>
<comment type="caution">
    <text evidence="4">The sequence shown here is derived from an EMBL/GenBank/DDBJ whole genome shotgun (WGS) entry which is preliminary data.</text>
</comment>
<keyword evidence="2" id="KW-0472">Membrane</keyword>
<feature type="transmembrane region" description="Helical" evidence="2">
    <location>
        <begin position="34"/>
        <end position="51"/>
    </location>
</feature>
<reference evidence="4 5" key="1">
    <citation type="journal article" date="2024" name="Nat. Commun.">
        <title>Phylogenomics reveals the evolutionary origins of lichenization in chlorophyte algae.</title>
        <authorList>
            <person name="Puginier C."/>
            <person name="Libourel C."/>
            <person name="Otte J."/>
            <person name="Skaloud P."/>
            <person name="Haon M."/>
            <person name="Grisel S."/>
            <person name="Petersen M."/>
            <person name="Berrin J.G."/>
            <person name="Delaux P.M."/>
            <person name="Dal Grande F."/>
            <person name="Keller J."/>
        </authorList>
    </citation>
    <scope>NUCLEOTIDE SEQUENCE [LARGE SCALE GENOMIC DNA]</scope>
    <source>
        <strain evidence="4 5">SAG 245.80</strain>
    </source>
</reference>
<sequence length="836" mass="90961">MRQDGHPTTSSIFDSLTRDEQAPWKARLSYHLEGLPATIFVSVVTFVALFLEDLRLAAFPPAADVACQVVFLTETVLASMVRRGYFLRMYFWIDTVATLSMALDISSLMDAMTHDISQAAGPSVLARGGTNNVILILKKITRVTRILRLMRLVKLFQQYLKLSDLTSQRVVVGILTMLFFIPGFASNYMLWGAYPSLAGGGLQMLHDLFIAQGATPAFNVAQRTYTLGNVYAVLHDNTENLLLLIVANDTVYSGGAALGSSRRTNELDIRTTSTAACSAGGPWSACFVSVAVFDQKWYVQFTAILNILRMVFICLVLAFGVYLLNQDAVRLVLRPIERMLKKLVLRRIKRTLKKVKDVSENPLANHRGGKFAREQLGAGEETSAMETRILEASITKICSLLAVGFGDAGAEVIAENIKNGGDLNPMIPGQKVAAIFGFCDVRQFTDATEVLQEDVMEFVNSIARIVHMEVSLHGGAPNKNVGDAFLLVWKFPKGLSLRDLRAHMEQMPPAHPQLPGSVAEAAGPHPGGVQPAKRPSILKKSAHSWAHMQQASDLADKALAAFVIINAALKRSRRLHRFTLREDLTTRMPGFTVRLGFGLHVGWAIEGAIGSEYKIDASYLSPNVNMASRLEAATKQFGVSILISEDFACMLSASIDCVTVRGSNRPMGLFTYDVTLERIAAPAPRDHIAATLAAAAAGLAAKTARGPPAGPVKAPSARTPAPGERGAAAAGGEDDPDFQSYSLRPYEQEFLEHPDLVASWAVDEAFLARFAQGFAAYRAGDWATARDILAETRSSRRDDGGRSVVDGPSATLLDFMESHDWAAPAGWSGYRELTEK</sequence>
<proteinExistence type="predicted"/>
<feature type="transmembrane region" description="Helical" evidence="2">
    <location>
        <begin position="170"/>
        <end position="191"/>
    </location>
</feature>
<dbReference type="Gene3D" id="3.30.70.1230">
    <property type="entry name" value="Nucleotide cyclase"/>
    <property type="match status" value="1"/>
</dbReference>
<dbReference type="CDD" id="cd07302">
    <property type="entry name" value="CHD"/>
    <property type="match status" value="1"/>
</dbReference>
<dbReference type="GO" id="GO:0035556">
    <property type="term" value="P:intracellular signal transduction"/>
    <property type="evidence" value="ECO:0007669"/>
    <property type="project" value="InterPro"/>
</dbReference>
<dbReference type="InterPro" id="IPR001054">
    <property type="entry name" value="A/G_cyclase"/>
</dbReference>
<feature type="compositionally biased region" description="Low complexity" evidence="1">
    <location>
        <begin position="717"/>
        <end position="731"/>
    </location>
</feature>
<gene>
    <name evidence="4" type="ORF">WJX81_003326</name>
</gene>
<evidence type="ECO:0000259" key="3">
    <source>
        <dbReference type="PROSITE" id="PS50125"/>
    </source>
</evidence>
<keyword evidence="5" id="KW-1185">Reference proteome</keyword>
<accession>A0AAW1RN69</accession>
<dbReference type="Proteomes" id="UP001445335">
    <property type="component" value="Unassembled WGS sequence"/>
</dbReference>
<feature type="transmembrane region" description="Helical" evidence="2">
    <location>
        <begin position="57"/>
        <end position="81"/>
    </location>
</feature>
<dbReference type="EMBL" id="JALJOU010000030">
    <property type="protein sequence ID" value="KAK9835000.1"/>
    <property type="molecule type" value="Genomic_DNA"/>
</dbReference>
<evidence type="ECO:0000313" key="4">
    <source>
        <dbReference type="EMBL" id="KAK9835000.1"/>
    </source>
</evidence>
<dbReference type="SUPFAM" id="SSF55073">
    <property type="entry name" value="Nucleotide cyclase"/>
    <property type="match status" value="1"/>
</dbReference>
<feature type="domain" description="Guanylate cyclase" evidence="3">
    <location>
        <begin position="435"/>
        <end position="631"/>
    </location>
</feature>
<organism evidence="4 5">
    <name type="scientific">Elliptochloris bilobata</name>
    <dbReference type="NCBI Taxonomy" id="381761"/>
    <lineage>
        <taxon>Eukaryota</taxon>
        <taxon>Viridiplantae</taxon>
        <taxon>Chlorophyta</taxon>
        <taxon>core chlorophytes</taxon>
        <taxon>Trebouxiophyceae</taxon>
        <taxon>Trebouxiophyceae incertae sedis</taxon>
        <taxon>Elliptochloris clade</taxon>
        <taxon>Elliptochloris</taxon>
    </lineage>
</organism>
<dbReference type="GO" id="GO:0009190">
    <property type="term" value="P:cyclic nucleotide biosynthetic process"/>
    <property type="evidence" value="ECO:0007669"/>
    <property type="project" value="InterPro"/>
</dbReference>
<dbReference type="PANTHER" id="PTHR43336:SF3">
    <property type="entry name" value="GUANYLATE CYCLASE DOMAIN-CONTAINING PROTEIN"/>
    <property type="match status" value="1"/>
</dbReference>
<dbReference type="Gene3D" id="1.10.287.70">
    <property type="match status" value="1"/>
</dbReference>
<evidence type="ECO:0000256" key="1">
    <source>
        <dbReference type="SAM" id="MobiDB-lite"/>
    </source>
</evidence>
<evidence type="ECO:0000313" key="5">
    <source>
        <dbReference type="Proteomes" id="UP001445335"/>
    </source>
</evidence>
<keyword evidence="2" id="KW-1133">Transmembrane helix</keyword>
<dbReference type="PANTHER" id="PTHR43336">
    <property type="entry name" value="OXYGEN SENSOR HISTIDINE KINASE RESPONSE REGULATOR DEVS/DOSS"/>
    <property type="match status" value="1"/>
</dbReference>
<feature type="region of interest" description="Disordered" evidence="1">
    <location>
        <begin position="704"/>
        <end position="738"/>
    </location>
</feature>
<keyword evidence="2" id="KW-0812">Transmembrane</keyword>
<name>A0AAW1RN69_9CHLO</name>
<dbReference type="InterPro" id="IPR029787">
    <property type="entry name" value="Nucleotide_cyclase"/>
</dbReference>